<evidence type="ECO:0000256" key="1">
    <source>
        <dbReference type="ARBA" id="ARBA00004370"/>
    </source>
</evidence>
<evidence type="ECO:0000256" key="4">
    <source>
        <dbReference type="ARBA" id="ARBA00022989"/>
    </source>
</evidence>
<keyword evidence="3 6" id="KW-0812">Transmembrane</keyword>
<dbReference type="EMBL" id="JAACJO010000013">
    <property type="protein sequence ID" value="KAF5351124.1"/>
    <property type="molecule type" value="Genomic_DNA"/>
</dbReference>
<dbReference type="GO" id="GO:0016020">
    <property type="term" value="C:membrane"/>
    <property type="evidence" value="ECO:0007669"/>
    <property type="project" value="UniProtKB-SubCell"/>
</dbReference>
<accession>A0A8H5CZX4</accession>
<dbReference type="InterPro" id="IPR006968">
    <property type="entry name" value="RUS_fam"/>
</dbReference>
<dbReference type="OrthoDB" id="364779at2759"/>
<dbReference type="InterPro" id="IPR054549">
    <property type="entry name" value="UVB_sens_RUS_dom"/>
</dbReference>
<evidence type="ECO:0000313" key="9">
    <source>
        <dbReference type="Proteomes" id="UP000559027"/>
    </source>
</evidence>
<keyword evidence="5 6" id="KW-0472">Membrane</keyword>
<evidence type="ECO:0000256" key="3">
    <source>
        <dbReference type="ARBA" id="ARBA00022692"/>
    </source>
</evidence>
<organism evidence="8 9">
    <name type="scientific">Leucocoprinus leucothites</name>
    <dbReference type="NCBI Taxonomy" id="201217"/>
    <lineage>
        <taxon>Eukaryota</taxon>
        <taxon>Fungi</taxon>
        <taxon>Dikarya</taxon>
        <taxon>Basidiomycota</taxon>
        <taxon>Agaricomycotina</taxon>
        <taxon>Agaricomycetes</taxon>
        <taxon>Agaricomycetidae</taxon>
        <taxon>Agaricales</taxon>
        <taxon>Agaricineae</taxon>
        <taxon>Agaricaceae</taxon>
        <taxon>Leucocoprinus</taxon>
    </lineage>
</organism>
<protein>
    <recommendedName>
        <fullName evidence="7">Protein root UVB sensitive/RUS domain-containing protein</fullName>
    </recommendedName>
</protein>
<evidence type="ECO:0000256" key="5">
    <source>
        <dbReference type="ARBA" id="ARBA00023136"/>
    </source>
</evidence>
<evidence type="ECO:0000313" key="8">
    <source>
        <dbReference type="EMBL" id="KAF5351124.1"/>
    </source>
</evidence>
<feature type="domain" description="Protein root UVB sensitive/RUS" evidence="7">
    <location>
        <begin position="43"/>
        <end position="287"/>
    </location>
</feature>
<dbReference type="PANTHER" id="PTHR12770:SF31">
    <property type="entry name" value="RUS FAMILY MEMBER 1"/>
    <property type="match status" value="1"/>
</dbReference>
<comment type="subcellular location">
    <subcellularLocation>
        <location evidence="1">Membrane</location>
    </subcellularLocation>
</comment>
<keyword evidence="4 6" id="KW-1133">Transmembrane helix</keyword>
<keyword evidence="9" id="KW-1185">Reference proteome</keyword>
<proteinExistence type="inferred from homology"/>
<gene>
    <name evidence="8" type="ORF">D9756_008203</name>
</gene>
<reference evidence="8 9" key="1">
    <citation type="journal article" date="2020" name="ISME J.">
        <title>Uncovering the hidden diversity of litter-decomposition mechanisms in mushroom-forming fungi.</title>
        <authorList>
            <person name="Floudas D."/>
            <person name="Bentzer J."/>
            <person name="Ahren D."/>
            <person name="Johansson T."/>
            <person name="Persson P."/>
            <person name="Tunlid A."/>
        </authorList>
    </citation>
    <scope>NUCLEOTIDE SEQUENCE [LARGE SCALE GENOMIC DNA]</scope>
    <source>
        <strain evidence="8 9">CBS 146.42</strain>
    </source>
</reference>
<dbReference type="PANTHER" id="PTHR12770">
    <property type="entry name" value="RUS1 FAMILY PROTEIN C16ORF58"/>
    <property type="match status" value="1"/>
</dbReference>
<feature type="transmembrane region" description="Helical" evidence="6">
    <location>
        <begin position="247"/>
        <end position="265"/>
    </location>
</feature>
<evidence type="ECO:0000259" key="7">
    <source>
        <dbReference type="Pfam" id="PF04884"/>
    </source>
</evidence>
<dbReference type="AlphaFoldDB" id="A0A8H5CZX4"/>
<evidence type="ECO:0000256" key="6">
    <source>
        <dbReference type="SAM" id="Phobius"/>
    </source>
</evidence>
<dbReference type="Proteomes" id="UP000559027">
    <property type="component" value="Unassembled WGS sequence"/>
</dbReference>
<evidence type="ECO:0000256" key="2">
    <source>
        <dbReference type="ARBA" id="ARBA00007558"/>
    </source>
</evidence>
<comment type="caution">
    <text evidence="8">The sequence shown here is derived from an EMBL/GenBank/DDBJ whole genome shotgun (WGS) entry which is preliminary data.</text>
</comment>
<name>A0A8H5CZX4_9AGAR</name>
<comment type="similarity">
    <text evidence="2">Belongs to the RUS1 family.</text>
</comment>
<sequence length="416" mass="45718">MAQEMTLVLEERDAMGQKRELWFTSEKQLQIFANNDYTSHRTKNQDIKEFLKKVFLPAGYPKTVTPDYLQYQILNAAQAFCNSLAGLLASRAVLEGIGVGSSSATATQAMLLSVLRDAFGRITTIVGAYYLGTSLVSEAKLYRFLADVLNDIPLILDLLTPVLSTSFFPGASTLGLCTSAALRALCGIVAGGSKTAITLHFATPTTGLGDLGDLNAKDSSKETVLALVGMLLGSLIVPFITSTWATYTFLLLLVALHLAINYYAVRGIALRQLNKQRAAIAWLHYKANKKAPTPQQVAEQESIFDLPGIIRDPSTHRIIGQFHMGSAPLDVLRGTSLSSSFLKIFEGQKYIVCFDPHTSSPNVVHHSDSYPIVHVCFHENFTAEDQLEGWIHAVEICRLIASKKSFKFTDPRLRWS</sequence>
<dbReference type="Pfam" id="PF04884">
    <property type="entry name" value="UVB_sens_prot"/>
    <property type="match status" value="1"/>
</dbReference>